<dbReference type="Pfam" id="PF04525">
    <property type="entry name" value="LOR"/>
    <property type="match status" value="1"/>
</dbReference>
<dbReference type="InterPro" id="IPR025659">
    <property type="entry name" value="Tubby-like_C"/>
</dbReference>
<proteinExistence type="inferred from homology"/>
<dbReference type="EMBL" id="WNVC01001646">
    <property type="protein sequence ID" value="MDZ5001647.1"/>
    <property type="molecule type" value="Genomic_DNA"/>
</dbReference>
<gene>
    <name evidence="2" type="ORF">GNF79_21855</name>
</gene>
<comment type="caution">
    <text evidence="2">The sequence shown here is derived from an EMBL/GenBank/DDBJ whole genome shotgun (WGS) entry which is preliminary data.</text>
</comment>
<dbReference type="InterPro" id="IPR007612">
    <property type="entry name" value="LOR"/>
</dbReference>
<organism evidence="2 3">
    <name type="scientific">Clostridium perfringens</name>
    <dbReference type="NCBI Taxonomy" id="1502"/>
    <lineage>
        <taxon>Bacteria</taxon>
        <taxon>Bacillati</taxon>
        <taxon>Bacillota</taxon>
        <taxon>Clostridia</taxon>
        <taxon>Eubacteriales</taxon>
        <taxon>Clostridiaceae</taxon>
        <taxon>Clostridium</taxon>
    </lineage>
</organism>
<dbReference type="Gene3D" id="2.40.160.200">
    <property type="entry name" value="LURP1-related"/>
    <property type="match status" value="1"/>
</dbReference>
<dbReference type="Proteomes" id="UP001291306">
    <property type="component" value="Unassembled WGS sequence"/>
</dbReference>
<feature type="non-terminal residue" evidence="2">
    <location>
        <position position="118"/>
    </location>
</feature>
<dbReference type="RefSeq" id="WP_322459669.1">
    <property type="nucleotide sequence ID" value="NZ_WNVC01001646.1"/>
</dbReference>
<name>A0AAW9ILK6_CLOPF</name>
<evidence type="ECO:0000313" key="2">
    <source>
        <dbReference type="EMBL" id="MDZ5001647.1"/>
    </source>
</evidence>
<evidence type="ECO:0000313" key="3">
    <source>
        <dbReference type="Proteomes" id="UP001291306"/>
    </source>
</evidence>
<protein>
    <submittedName>
        <fullName evidence="2">Uncharacterized protein</fullName>
    </submittedName>
</protein>
<dbReference type="SUPFAM" id="SSF54518">
    <property type="entry name" value="Tubby C-terminal domain-like"/>
    <property type="match status" value="1"/>
</dbReference>
<accession>A0AAW9ILK6</accession>
<evidence type="ECO:0000256" key="1">
    <source>
        <dbReference type="ARBA" id="ARBA00005437"/>
    </source>
</evidence>
<reference evidence="2" key="1">
    <citation type="submission" date="2019-11" db="EMBL/GenBank/DDBJ databases">
        <title>Characterization of Clostridium perfringens isolates from swine manure treated agricultural soils.</title>
        <authorList>
            <person name="Wushke S.T."/>
        </authorList>
    </citation>
    <scope>NUCLEOTIDE SEQUENCE</scope>
    <source>
        <strain evidence="2">X26</strain>
    </source>
</reference>
<dbReference type="InterPro" id="IPR038595">
    <property type="entry name" value="LOR_sf"/>
</dbReference>
<comment type="similarity">
    <text evidence="1">Belongs to the LOR family.</text>
</comment>
<sequence length="118" mass="13786">MRRFYVKERLFAIGAKFDVLDEYNNTAFIAEADKFDIGKNISIYDTNNRKVLYMRQQLRLGAHKYIAYDENMREIATIKKEFMVPEYNITGSVGVMAMESKSMLGRHYIIRKDGVEIG</sequence>
<dbReference type="AlphaFoldDB" id="A0AAW9ILK6"/>